<protein>
    <submittedName>
        <fullName evidence="2">Uncharacterized protein</fullName>
    </submittedName>
</protein>
<organism evidence="2 3">
    <name type="scientific">Trichogramma kaykai</name>
    <dbReference type="NCBI Taxonomy" id="54128"/>
    <lineage>
        <taxon>Eukaryota</taxon>
        <taxon>Metazoa</taxon>
        <taxon>Ecdysozoa</taxon>
        <taxon>Arthropoda</taxon>
        <taxon>Hexapoda</taxon>
        <taxon>Insecta</taxon>
        <taxon>Pterygota</taxon>
        <taxon>Neoptera</taxon>
        <taxon>Endopterygota</taxon>
        <taxon>Hymenoptera</taxon>
        <taxon>Apocrita</taxon>
        <taxon>Proctotrupomorpha</taxon>
        <taxon>Chalcidoidea</taxon>
        <taxon>Trichogrammatidae</taxon>
        <taxon>Trichogramma</taxon>
    </lineage>
</organism>
<dbReference type="EMBL" id="JBJJXI010000104">
    <property type="protein sequence ID" value="KAL3392475.1"/>
    <property type="molecule type" value="Genomic_DNA"/>
</dbReference>
<comment type="caution">
    <text evidence="2">The sequence shown here is derived from an EMBL/GenBank/DDBJ whole genome shotgun (WGS) entry which is preliminary data.</text>
</comment>
<evidence type="ECO:0000313" key="2">
    <source>
        <dbReference type="EMBL" id="KAL3392475.1"/>
    </source>
</evidence>
<gene>
    <name evidence="2" type="ORF">TKK_012999</name>
</gene>
<dbReference type="Proteomes" id="UP001627154">
    <property type="component" value="Unassembled WGS sequence"/>
</dbReference>
<dbReference type="AlphaFoldDB" id="A0ABD2WIC1"/>
<keyword evidence="3" id="KW-1185">Reference proteome</keyword>
<feature type="compositionally biased region" description="Polar residues" evidence="1">
    <location>
        <begin position="1"/>
        <end position="10"/>
    </location>
</feature>
<proteinExistence type="predicted"/>
<sequence length="99" mass="11214">MYPTLRNQPVKTVAESVTGPTQYSPNITKILEEVFTGARSATWCTRSTECGLTLFTHSAQPNNNENPRRRFHRGQIDDLVHQLDGMWQSDLQLTALNNP</sequence>
<evidence type="ECO:0000256" key="1">
    <source>
        <dbReference type="SAM" id="MobiDB-lite"/>
    </source>
</evidence>
<reference evidence="2 3" key="1">
    <citation type="journal article" date="2024" name="bioRxiv">
        <title>A reference genome for Trichogramma kaykai: A tiny desert-dwelling parasitoid wasp with competing sex-ratio distorters.</title>
        <authorList>
            <person name="Culotta J."/>
            <person name="Lindsey A.R."/>
        </authorList>
    </citation>
    <scope>NUCLEOTIDE SEQUENCE [LARGE SCALE GENOMIC DNA]</scope>
    <source>
        <strain evidence="2 3">KSX58</strain>
    </source>
</reference>
<accession>A0ABD2WIC1</accession>
<feature type="region of interest" description="Disordered" evidence="1">
    <location>
        <begin position="1"/>
        <end position="22"/>
    </location>
</feature>
<name>A0ABD2WIC1_9HYME</name>
<evidence type="ECO:0000313" key="3">
    <source>
        <dbReference type="Proteomes" id="UP001627154"/>
    </source>
</evidence>